<name>A0A2P2IHL9_RHIMU</name>
<proteinExistence type="predicted"/>
<sequence>MLTFCYVFLSMVLLDSTSLCCTMIL</sequence>
<dbReference type="AlphaFoldDB" id="A0A2P2IHL9"/>
<reference evidence="1" key="1">
    <citation type="submission" date="2018-02" db="EMBL/GenBank/DDBJ databases">
        <title>Rhizophora mucronata_Transcriptome.</title>
        <authorList>
            <person name="Meera S.P."/>
            <person name="Sreeshan A."/>
            <person name="Augustine A."/>
        </authorList>
    </citation>
    <scope>NUCLEOTIDE SEQUENCE</scope>
    <source>
        <tissue evidence="1">Leaf</tissue>
    </source>
</reference>
<dbReference type="EMBL" id="GGEC01000184">
    <property type="protein sequence ID" value="MBW80667.1"/>
    <property type="molecule type" value="Transcribed_RNA"/>
</dbReference>
<accession>A0A2P2IHL9</accession>
<protein>
    <submittedName>
        <fullName evidence="1">Uncharacterized protein</fullName>
    </submittedName>
</protein>
<organism evidence="1">
    <name type="scientific">Rhizophora mucronata</name>
    <name type="common">Asiatic mangrove</name>
    <dbReference type="NCBI Taxonomy" id="61149"/>
    <lineage>
        <taxon>Eukaryota</taxon>
        <taxon>Viridiplantae</taxon>
        <taxon>Streptophyta</taxon>
        <taxon>Embryophyta</taxon>
        <taxon>Tracheophyta</taxon>
        <taxon>Spermatophyta</taxon>
        <taxon>Magnoliopsida</taxon>
        <taxon>eudicotyledons</taxon>
        <taxon>Gunneridae</taxon>
        <taxon>Pentapetalae</taxon>
        <taxon>rosids</taxon>
        <taxon>fabids</taxon>
        <taxon>Malpighiales</taxon>
        <taxon>Rhizophoraceae</taxon>
        <taxon>Rhizophora</taxon>
    </lineage>
</organism>
<evidence type="ECO:0000313" key="1">
    <source>
        <dbReference type="EMBL" id="MBW80667.1"/>
    </source>
</evidence>